<dbReference type="RefSeq" id="WP_132542357.1">
    <property type="nucleotide sequence ID" value="NZ_SLWY01000010.1"/>
</dbReference>
<accession>A0A4R2L9Z8</accession>
<evidence type="ECO:0000313" key="1">
    <source>
        <dbReference type="EMBL" id="TCO81109.1"/>
    </source>
</evidence>
<gene>
    <name evidence="1" type="ORF">EV699_110135</name>
</gene>
<sequence>MSTVQQCLKRLDDVIAAIKEGREAYREGCKPCDNPYLNRQSALAKHWASGYSAEKRSSTGRR</sequence>
<reference evidence="1 2" key="1">
    <citation type="submission" date="2019-03" db="EMBL/GenBank/DDBJ databases">
        <title>Genomic Encyclopedia of Type Strains, Phase IV (KMG-IV): sequencing the most valuable type-strain genomes for metagenomic binning, comparative biology and taxonomic classification.</title>
        <authorList>
            <person name="Goeker M."/>
        </authorList>
    </citation>
    <scope>NUCLEOTIDE SEQUENCE [LARGE SCALE GENOMIC DNA]</scope>
    <source>
        <strain evidence="1 2">DSM 25287</strain>
    </source>
</reference>
<dbReference type="EMBL" id="SLWY01000010">
    <property type="protein sequence ID" value="TCO81109.1"/>
    <property type="molecule type" value="Genomic_DNA"/>
</dbReference>
<dbReference type="Pfam" id="PF04957">
    <property type="entry name" value="RMF"/>
    <property type="match status" value="1"/>
</dbReference>
<name>A0A4R2L9Z8_9GAMM</name>
<dbReference type="Proteomes" id="UP000295765">
    <property type="component" value="Unassembled WGS sequence"/>
</dbReference>
<protein>
    <submittedName>
        <fullName evidence="1">Uncharacterized protein</fullName>
    </submittedName>
</protein>
<dbReference type="AlphaFoldDB" id="A0A4R2L9Z8"/>
<keyword evidence="2" id="KW-1185">Reference proteome</keyword>
<evidence type="ECO:0000313" key="2">
    <source>
        <dbReference type="Proteomes" id="UP000295765"/>
    </source>
</evidence>
<proteinExistence type="predicted"/>
<dbReference type="InterPro" id="IPR007040">
    <property type="entry name" value="Ribosome_modulation_factor"/>
</dbReference>
<organism evidence="1 2">
    <name type="scientific">Plasticicumulans lactativorans</name>
    <dbReference type="NCBI Taxonomy" id="1133106"/>
    <lineage>
        <taxon>Bacteria</taxon>
        <taxon>Pseudomonadati</taxon>
        <taxon>Pseudomonadota</taxon>
        <taxon>Gammaproteobacteria</taxon>
        <taxon>Candidatus Competibacteraceae</taxon>
        <taxon>Plasticicumulans</taxon>
    </lineage>
</organism>
<comment type="caution">
    <text evidence="1">The sequence shown here is derived from an EMBL/GenBank/DDBJ whole genome shotgun (WGS) entry which is preliminary data.</text>
</comment>